<gene>
    <name evidence="8" type="ORF">LptCag_0866</name>
</gene>
<dbReference type="PANTHER" id="PTHR43409:SF16">
    <property type="entry name" value="SLR0320 PROTEIN"/>
    <property type="match status" value="1"/>
</dbReference>
<dbReference type="Pfam" id="PF02310">
    <property type="entry name" value="B12-binding"/>
    <property type="match status" value="1"/>
</dbReference>
<dbReference type="InterPro" id="IPR023969">
    <property type="entry name" value="CHP04072_B12-bd/rSAM"/>
</dbReference>
<feature type="domain" description="B12-binding" evidence="6">
    <location>
        <begin position="6"/>
        <end position="154"/>
    </location>
</feature>
<feature type="domain" description="Radical SAM core" evidence="7">
    <location>
        <begin position="200"/>
        <end position="435"/>
    </location>
</feature>
<protein>
    <submittedName>
        <fullName evidence="8">Radical SAM domain protein</fullName>
    </submittedName>
</protein>
<dbReference type="InterPro" id="IPR058240">
    <property type="entry name" value="rSAM_sf"/>
</dbReference>
<dbReference type="GO" id="GO:0005829">
    <property type="term" value="C:cytosol"/>
    <property type="evidence" value="ECO:0007669"/>
    <property type="project" value="TreeGrafter"/>
</dbReference>
<name>A0A094YIM2_9BACT</name>
<comment type="cofactor">
    <cofactor evidence="1">
        <name>[4Fe-4S] cluster</name>
        <dbReference type="ChEBI" id="CHEBI:49883"/>
    </cofactor>
</comment>
<dbReference type="SFLD" id="SFLDG01123">
    <property type="entry name" value="methyltransferase_(Class_B)"/>
    <property type="match status" value="1"/>
</dbReference>
<dbReference type="Gene3D" id="3.80.30.20">
    <property type="entry name" value="tm_1862 like domain"/>
    <property type="match status" value="1"/>
</dbReference>
<evidence type="ECO:0000256" key="1">
    <source>
        <dbReference type="ARBA" id="ARBA00001966"/>
    </source>
</evidence>
<organism evidence="8 9">
    <name type="scientific">Leptospirillum ferriphilum</name>
    <dbReference type="NCBI Taxonomy" id="178606"/>
    <lineage>
        <taxon>Bacteria</taxon>
        <taxon>Pseudomonadati</taxon>
        <taxon>Nitrospirota</taxon>
        <taxon>Nitrospiria</taxon>
        <taxon>Nitrospirales</taxon>
        <taxon>Nitrospiraceae</taxon>
        <taxon>Leptospirillum</taxon>
    </lineage>
</organism>
<accession>A0A094YIM2</accession>
<dbReference type="SMART" id="SM00729">
    <property type="entry name" value="Elp3"/>
    <property type="match status" value="1"/>
</dbReference>
<dbReference type="InterPro" id="IPR006158">
    <property type="entry name" value="Cobalamin-bd"/>
</dbReference>
<keyword evidence="3" id="KW-0479">Metal-binding</keyword>
<dbReference type="PANTHER" id="PTHR43409">
    <property type="entry name" value="ANAEROBIC MAGNESIUM-PROTOPORPHYRIN IX MONOMETHYL ESTER CYCLASE-RELATED"/>
    <property type="match status" value="1"/>
</dbReference>
<dbReference type="InterPro" id="IPR023404">
    <property type="entry name" value="rSAM_horseshoe"/>
</dbReference>
<dbReference type="GO" id="GO:0003824">
    <property type="term" value="F:catalytic activity"/>
    <property type="evidence" value="ECO:0007669"/>
    <property type="project" value="InterPro"/>
</dbReference>
<dbReference type="EMBL" id="JPGK01000009">
    <property type="protein sequence ID" value="KGA93006.1"/>
    <property type="molecule type" value="Genomic_DNA"/>
</dbReference>
<keyword evidence="2" id="KW-0949">S-adenosyl-L-methionine</keyword>
<dbReference type="PROSITE" id="PS51332">
    <property type="entry name" value="B12_BINDING"/>
    <property type="match status" value="1"/>
</dbReference>
<evidence type="ECO:0000259" key="7">
    <source>
        <dbReference type="PROSITE" id="PS51918"/>
    </source>
</evidence>
<dbReference type="Proteomes" id="UP000029452">
    <property type="component" value="Unassembled WGS sequence"/>
</dbReference>
<evidence type="ECO:0000256" key="2">
    <source>
        <dbReference type="ARBA" id="ARBA00022691"/>
    </source>
</evidence>
<evidence type="ECO:0000256" key="3">
    <source>
        <dbReference type="ARBA" id="ARBA00022723"/>
    </source>
</evidence>
<dbReference type="SUPFAM" id="SSF102114">
    <property type="entry name" value="Radical SAM enzymes"/>
    <property type="match status" value="1"/>
</dbReference>
<evidence type="ECO:0000313" key="9">
    <source>
        <dbReference type="Proteomes" id="UP000029452"/>
    </source>
</evidence>
<dbReference type="AlphaFoldDB" id="A0A094YIM2"/>
<proteinExistence type="predicted"/>
<reference evidence="8 9" key="1">
    <citation type="submission" date="2014-06" db="EMBL/GenBank/DDBJ databases">
        <title>Draft genome sequence of iron oxidizing acidophile Leptospirillum ferriphilum DSM14647.</title>
        <authorList>
            <person name="Cardenas J.P."/>
            <person name="Lazcano M."/>
            <person name="Ossandon F.J."/>
            <person name="Corbett M."/>
            <person name="Holmes D.S."/>
            <person name="Watkin E."/>
        </authorList>
    </citation>
    <scope>NUCLEOTIDE SEQUENCE [LARGE SCALE GENOMIC DNA]</scope>
    <source>
        <strain evidence="8 9">DSM 14647</strain>
    </source>
</reference>
<dbReference type="PROSITE" id="PS51918">
    <property type="entry name" value="RADICAL_SAM"/>
    <property type="match status" value="1"/>
</dbReference>
<dbReference type="Pfam" id="PF04055">
    <property type="entry name" value="Radical_SAM"/>
    <property type="match status" value="1"/>
</dbReference>
<evidence type="ECO:0000313" key="8">
    <source>
        <dbReference type="EMBL" id="KGA93006.1"/>
    </source>
</evidence>
<sequence length="481" mass="54018">MRENPMDLFLISANRETFPDPVYPLGAAYVADAARRLGHHVRTWDLMWEKDPPLALFEDIRRHPPDAIALSFRNLDNAAWPLTRNYLPSYRLLVQNLRRALSSREIPLILGGSAFSLLPDLLLEELDGDYGISGEGERSFPLLLDALEQGGSVDGIPGLVQKKGSGIPPLINPPHFRSYPSDRMKAGPPDRSLFDLSRYARAGGMANIQTKRGCPFHCKYCTYPLLEGDTFRLREAEDVVDEIESLVTKDRIRSFFIVDSIFNAPPDHAHRISEEIVRRKLKIRWSCYVTPAGLTRDLLEVMKRAGCDGIELGTDSAEQGAMIGLGKSFSVSHLQETTRWCNALSLPVCHTLLFGGPGETLQSVRETLKTVEDTGPTAVVAMAGIRVYPDTPLAALAESRGLVKNRRDYLDPVFYIEPGLEEELPKTLLSFAMPRGNWILPGISIPCKPITQKLIRRVGYKKPLWHLLRHAPFKDRVYRDR</sequence>
<dbReference type="SFLD" id="SFLDS00029">
    <property type="entry name" value="Radical_SAM"/>
    <property type="match status" value="1"/>
</dbReference>
<dbReference type="Gene3D" id="3.40.50.280">
    <property type="entry name" value="Cobalamin-binding domain"/>
    <property type="match status" value="1"/>
</dbReference>
<dbReference type="InterPro" id="IPR007197">
    <property type="entry name" value="rSAM"/>
</dbReference>
<dbReference type="InterPro" id="IPR006638">
    <property type="entry name" value="Elp3/MiaA/NifB-like_rSAM"/>
</dbReference>
<dbReference type="GO" id="GO:0031419">
    <property type="term" value="F:cobalamin binding"/>
    <property type="evidence" value="ECO:0007669"/>
    <property type="project" value="InterPro"/>
</dbReference>
<dbReference type="GO" id="GO:0051539">
    <property type="term" value="F:4 iron, 4 sulfur cluster binding"/>
    <property type="evidence" value="ECO:0007669"/>
    <property type="project" value="UniProtKB-KW"/>
</dbReference>
<evidence type="ECO:0000259" key="6">
    <source>
        <dbReference type="PROSITE" id="PS51332"/>
    </source>
</evidence>
<dbReference type="NCBIfam" id="TIGR04072">
    <property type="entry name" value="rSAM_ladder_B12"/>
    <property type="match status" value="1"/>
</dbReference>
<evidence type="ECO:0000256" key="5">
    <source>
        <dbReference type="ARBA" id="ARBA00023014"/>
    </source>
</evidence>
<keyword evidence="5" id="KW-0411">Iron-sulfur</keyword>
<dbReference type="SFLD" id="SFLDG01082">
    <property type="entry name" value="B12-binding_domain_containing"/>
    <property type="match status" value="1"/>
</dbReference>
<dbReference type="PATRIC" id="fig|178606.4.peg.2203"/>
<dbReference type="CDD" id="cd01335">
    <property type="entry name" value="Radical_SAM"/>
    <property type="match status" value="1"/>
</dbReference>
<dbReference type="InterPro" id="IPR051198">
    <property type="entry name" value="BchE-like"/>
</dbReference>
<comment type="caution">
    <text evidence="8">The sequence shown here is derived from an EMBL/GenBank/DDBJ whole genome shotgun (WGS) entry which is preliminary data.</text>
</comment>
<dbReference type="InterPro" id="IPR034466">
    <property type="entry name" value="Methyltransferase_Class_B"/>
</dbReference>
<keyword evidence="4" id="KW-0408">Iron</keyword>
<evidence type="ECO:0000256" key="4">
    <source>
        <dbReference type="ARBA" id="ARBA00023004"/>
    </source>
</evidence>
<dbReference type="GO" id="GO:0046872">
    <property type="term" value="F:metal ion binding"/>
    <property type="evidence" value="ECO:0007669"/>
    <property type="project" value="UniProtKB-KW"/>
</dbReference>